<keyword evidence="8" id="KW-1185">Reference proteome</keyword>
<evidence type="ECO:0000256" key="4">
    <source>
        <dbReference type="PROSITE-ProRule" id="PRU00176"/>
    </source>
</evidence>
<protein>
    <recommendedName>
        <fullName evidence="6">RRM domain-containing protein</fullName>
    </recommendedName>
</protein>
<comment type="caution">
    <text evidence="7">The sequence shown here is derived from an EMBL/GenBank/DDBJ whole genome shotgun (WGS) entry which is preliminary data.</text>
</comment>
<feature type="domain" description="RRM" evidence="6">
    <location>
        <begin position="54"/>
        <end position="131"/>
    </location>
</feature>
<keyword evidence="3" id="KW-0539">Nucleus</keyword>
<evidence type="ECO:0000256" key="2">
    <source>
        <dbReference type="ARBA" id="ARBA00022884"/>
    </source>
</evidence>
<dbReference type="Gene3D" id="3.30.70.330">
    <property type="match status" value="2"/>
</dbReference>
<dbReference type="GO" id="GO:0003723">
    <property type="term" value="F:RNA binding"/>
    <property type="evidence" value="ECO:0007669"/>
    <property type="project" value="UniProtKB-UniRule"/>
</dbReference>
<feature type="domain" description="RRM" evidence="6">
    <location>
        <begin position="232"/>
        <end position="300"/>
    </location>
</feature>
<dbReference type="Proteomes" id="UP000657918">
    <property type="component" value="Chromosome 8"/>
</dbReference>
<keyword evidence="2 4" id="KW-0694">RNA-binding</keyword>
<dbReference type="GO" id="GO:0005634">
    <property type="term" value="C:nucleus"/>
    <property type="evidence" value="ECO:0007669"/>
    <property type="project" value="UniProtKB-SubCell"/>
</dbReference>
<dbReference type="InterPro" id="IPR035979">
    <property type="entry name" value="RBD_domain_sf"/>
</dbReference>
<evidence type="ECO:0000313" key="7">
    <source>
        <dbReference type="EMBL" id="KAF9676473.1"/>
    </source>
</evidence>
<evidence type="ECO:0000256" key="5">
    <source>
        <dbReference type="SAM" id="MobiDB-lite"/>
    </source>
</evidence>
<dbReference type="InterPro" id="IPR000504">
    <property type="entry name" value="RRM_dom"/>
</dbReference>
<dbReference type="SUPFAM" id="SSF54928">
    <property type="entry name" value="RNA-binding domain, RBD"/>
    <property type="match status" value="1"/>
</dbReference>
<dbReference type="Pfam" id="PF00076">
    <property type="entry name" value="RRM_1"/>
    <property type="match status" value="1"/>
</dbReference>
<organism evidence="7 8">
    <name type="scientific">Salix dunnii</name>
    <dbReference type="NCBI Taxonomy" id="1413687"/>
    <lineage>
        <taxon>Eukaryota</taxon>
        <taxon>Viridiplantae</taxon>
        <taxon>Streptophyta</taxon>
        <taxon>Embryophyta</taxon>
        <taxon>Tracheophyta</taxon>
        <taxon>Spermatophyta</taxon>
        <taxon>Magnoliopsida</taxon>
        <taxon>eudicotyledons</taxon>
        <taxon>Gunneridae</taxon>
        <taxon>Pentapetalae</taxon>
        <taxon>rosids</taxon>
        <taxon>fabids</taxon>
        <taxon>Malpighiales</taxon>
        <taxon>Salicaceae</taxon>
        <taxon>Saliceae</taxon>
        <taxon>Salix</taxon>
    </lineage>
</organism>
<evidence type="ECO:0000256" key="1">
    <source>
        <dbReference type="ARBA" id="ARBA00004123"/>
    </source>
</evidence>
<feature type="compositionally biased region" description="Pro residues" evidence="5">
    <location>
        <begin position="16"/>
        <end position="28"/>
    </location>
</feature>
<evidence type="ECO:0000256" key="3">
    <source>
        <dbReference type="ARBA" id="ARBA00023242"/>
    </source>
</evidence>
<gene>
    <name evidence="7" type="ORF">SADUNF_Sadunf08G0005600</name>
</gene>
<proteinExistence type="predicted"/>
<dbReference type="SMART" id="SM00360">
    <property type="entry name" value="RRM"/>
    <property type="match status" value="2"/>
</dbReference>
<sequence>MAGTGIHPYHQQWPPAQAPPPPTAPGAPPSIHHAPPHVLFDNSNRGPPTHEEVRTIFITGFPDDVKERELQNLLRWLPGYEASQVNYKGDKAMGFALFSSSQHAIAAKDSLQDMVFDVETKSVLHTEMAKKNLFVKRGEILIGIVADSDAYDQSKRLRTGGDYSHAAYTTPSPFHPPPPPVWGPHGYMAPVPPPYDPYGGYPVPQVPMPPAPIPAPSSYVPIQNTKDNPPCNTLFIGNLGQNINEDELRGLFSVQPGFKQMKVLRQERHTVCFIEFEDLNSATTVHHSLQGAVIPRDLLIIGRGGGGGGLHLIMHLACKFVTFMIHCCACFPSLQRTYSKNPFGRRKDGIHHVASHSANGASPPITYQ</sequence>
<reference evidence="7 8" key="1">
    <citation type="submission" date="2020-10" db="EMBL/GenBank/DDBJ databases">
        <title>Plant Genome Project.</title>
        <authorList>
            <person name="Zhang R.-G."/>
        </authorList>
    </citation>
    <scope>NUCLEOTIDE SEQUENCE [LARGE SCALE GENOMIC DNA]</scope>
    <source>
        <strain evidence="7">FAFU-HL-1</strain>
        <tissue evidence="7">Leaf</tissue>
    </source>
</reference>
<dbReference type="OrthoDB" id="431169at2759"/>
<dbReference type="FunFam" id="3.30.70.330:FF:000037">
    <property type="entry name" value="RNA-binding protein with multiple splicing 2"/>
    <property type="match status" value="1"/>
</dbReference>
<evidence type="ECO:0000259" key="6">
    <source>
        <dbReference type="PROSITE" id="PS50102"/>
    </source>
</evidence>
<dbReference type="InterPro" id="IPR012677">
    <property type="entry name" value="Nucleotide-bd_a/b_plait_sf"/>
</dbReference>
<evidence type="ECO:0000313" key="8">
    <source>
        <dbReference type="Proteomes" id="UP000657918"/>
    </source>
</evidence>
<dbReference type="AlphaFoldDB" id="A0A835JWS6"/>
<dbReference type="PROSITE" id="PS50102">
    <property type="entry name" value="RRM"/>
    <property type="match status" value="2"/>
</dbReference>
<comment type="subcellular location">
    <subcellularLocation>
        <location evidence="1">Nucleus</location>
    </subcellularLocation>
</comment>
<dbReference type="CDD" id="cd12420">
    <property type="entry name" value="RRM_RBPMS_like"/>
    <property type="match status" value="1"/>
</dbReference>
<accession>A0A835JWS6</accession>
<dbReference type="PANTHER" id="PTHR10501">
    <property type="entry name" value="U1 SMALL NUCLEAR RIBONUCLEOPROTEIN A/U2 SMALL NUCLEAR RIBONUCLEOPROTEIN B"/>
    <property type="match status" value="1"/>
</dbReference>
<name>A0A835JWS6_9ROSI</name>
<dbReference type="EMBL" id="JADGMS010000008">
    <property type="protein sequence ID" value="KAF9676473.1"/>
    <property type="molecule type" value="Genomic_DNA"/>
</dbReference>
<feature type="region of interest" description="Disordered" evidence="5">
    <location>
        <begin position="1"/>
        <end position="46"/>
    </location>
</feature>